<dbReference type="Proteomes" id="UP000051565">
    <property type="component" value="Unassembled WGS sequence"/>
</dbReference>
<evidence type="ECO:0000256" key="1">
    <source>
        <dbReference type="SAM" id="Phobius"/>
    </source>
</evidence>
<name>A0A0R2JU38_9LACO</name>
<proteinExistence type="predicted"/>
<comment type="caution">
    <text evidence="2">The sequence shown here is derived from an EMBL/GenBank/DDBJ whole genome shotgun (WGS) entry which is preliminary data.</text>
</comment>
<dbReference type="PATRIC" id="fig|1122148.6.peg.1472"/>
<dbReference type="EMBL" id="JQBT01000007">
    <property type="protein sequence ID" value="KRN80568.1"/>
    <property type="molecule type" value="Genomic_DNA"/>
</dbReference>
<reference evidence="2 3" key="1">
    <citation type="journal article" date="2015" name="Genome Announc.">
        <title>Expanding the biotechnology potential of lactobacilli through comparative genomics of 213 strains and associated genera.</title>
        <authorList>
            <person name="Sun Z."/>
            <person name="Harris H.M."/>
            <person name="McCann A."/>
            <person name="Guo C."/>
            <person name="Argimon S."/>
            <person name="Zhang W."/>
            <person name="Yang X."/>
            <person name="Jeffery I.B."/>
            <person name="Cooney J.C."/>
            <person name="Kagawa T.F."/>
            <person name="Liu W."/>
            <person name="Song Y."/>
            <person name="Salvetti E."/>
            <person name="Wrobel A."/>
            <person name="Rasinkangas P."/>
            <person name="Parkhill J."/>
            <person name="Rea M.C."/>
            <person name="O'Sullivan O."/>
            <person name="Ritari J."/>
            <person name="Douillard F.P."/>
            <person name="Paul Ross R."/>
            <person name="Yang R."/>
            <person name="Briner A.E."/>
            <person name="Felis G.E."/>
            <person name="de Vos W.M."/>
            <person name="Barrangou R."/>
            <person name="Klaenhammer T.R."/>
            <person name="Caufield P.W."/>
            <person name="Cui Y."/>
            <person name="Zhang H."/>
            <person name="O'Toole P.W."/>
        </authorList>
    </citation>
    <scope>NUCLEOTIDE SEQUENCE [LARGE SCALE GENOMIC DNA]</scope>
    <source>
        <strain evidence="2 3">DSM 20690</strain>
    </source>
</reference>
<accession>A0A0R2JU38</accession>
<keyword evidence="1" id="KW-1133">Transmembrane helix</keyword>
<sequence length="61" mass="7298">MMKQKLVFGIQFVINLWFMLNVIGYFLNLSWTDEPWHILLDIFGVLIAIVMAYMITVRFEN</sequence>
<feature type="transmembrane region" description="Helical" evidence="1">
    <location>
        <begin position="37"/>
        <end position="56"/>
    </location>
</feature>
<evidence type="ECO:0000313" key="2">
    <source>
        <dbReference type="EMBL" id="KRN80568.1"/>
    </source>
</evidence>
<dbReference type="AlphaFoldDB" id="A0A0R2JU38"/>
<keyword evidence="3" id="KW-1185">Reference proteome</keyword>
<keyword evidence="1" id="KW-0472">Membrane</keyword>
<keyword evidence="1" id="KW-0812">Transmembrane</keyword>
<feature type="transmembrane region" description="Helical" evidence="1">
    <location>
        <begin position="12"/>
        <end position="31"/>
    </location>
</feature>
<organism evidence="2 3">
    <name type="scientific">Fructilactobacillus lindneri DSM 20690 = JCM 11027</name>
    <dbReference type="NCBI Taxonomy" id="1122148"/>
    <lineage>
        <taxon>Bacteria</taxon>
        <taxon>Bacillati</taxon>
        <taxon>Bacillota</taxon>
        <taxon>Bacilli</taxon>
        <taxon>Lactobacillales</taxon>
        <taxon>Lactobacillaceae</taxon>
        <taxon>Fructilactobacillus</taxon>
    </lineage>
</organism>
<evidence type="ECO:0000313" key="3">
    <source>
        <dbReference type="Proteomes" id="UP000051565"/>
    </source>
</evidence>
<gene>
    <name evidence="2" type="ORF">IV52_GL001434</name>
</gene>
<protein>
    <submittedName>
        <fullName evidence="2">Uncharacterized protein</fullName>
    </submittedName>
</protein>